<dbReference type="InParanoid" id="E6W634"/>
<dbReference type="PANTHER" id="PTHR35812:SF1">
    <property type="entry name" value="LIPOPROTEIN"/>
    <property type="match status" value="1"/>
</dbReference>
<keyword evidence="3" id="KW-1185">Reference proteome</keyword>
<dbReference type="STRING" id="653733.Selin_0216"/>
<dbReference type="OrthoDB" id="9793251at2"/>
<dbReference type="Pfam" id="PF07603">
    <property type="entry name" value="Lcl_C"/>
    <property type="match status" value="1"/>
</dbReference>
<dbReference type="HOGENOM" id="CLU_1432435_0_0_0"/>
<evidence type="ECO:0000313" key="2">
    <source>
        <dbReference type="EMBL" id="ADU64973.1"/>
    </source>
</evidence>
<dbReference type="EMBL" id="CP002432">
    <property type="protein sequence ID" value="ADU64973.1"/>
    <property type="molecule type" value="Genomic_DNA"/>
</dbReference>
<organism evidence="2 3">
    <name type="scientific">Desulfurispirillum indicum (strain ATCC BAA-1389 / DSM 22839 / S5)</name>
    <dbReference type="NCBI Taxonomy" id="653733"/>
    <lineage>
        <taxon>Bacteria</taxon>
        <taxon>Pseudomonadati</taxon>
        <taxon>Chrysiogenota</taxon>
        <taxon>Chrysiogenia</taxon>
        <taxon>Chrysiogenales</taxon>
        <taxon>Chrysiogenaceae</taxon>
        <taxon>Desulfurispirillum</taxon>
    </lineage>
</organism>
<reference evidence="2 3" key="1">
    <citation type="submission" date="2010-12" db="EMBL/GenBank/DDBJ databases">
        <title>Complete sequence of Desulfurispirillum indicum S5.</title>
        <authorList>
            <consortium name="US DOE Joint Genome Institute"/>
            <person name="Lucas S."/>
            <person name="Copeland A."/>
            <person name="Lapidus A."/>
            <person name="Cheng J.-F."/>
            <person name="Goodwin L."/>
            <person name="Pitluck S."/>
            <person name="Chertkov O."/>
            <person name="Held B."/>
            <person name="Detter J.C."/>
            <person name="Han C."/>
            <person name="Tapia R."/>
            <person name="Land M."/>
            <person name="Hauser L."/>
            <person name="Kyrpides N."/>
            <person name="Ivanova N."/>
            <person name="Mikhailova N."/>
            <person name="Haggblom M."/>
            <person name="Rauschenbach I."/>
            <person name="Bini E."/>
            <person name="Woyke T."/>
        </authorList>
    </citation>
    <scope>NUCLEOTIDE SEQUENCE [LARGE SCALE GENOMIC DNA]</scope>
    <source>
        <strain evidence="3">ATCC BAA-1389 / DSM 22839 / S5</strain>
    </source>
</reference>
<proteinExistence type="predicted"/>
<accession>E6W634</accession>
<dbReference type="InterPro" id="IPR011460">
    <property type="entry name" value="Lcl_C"/>
</dbReference>
<protein>
    <recommendedName>
        <fullName evidence="1">Lcl C-terminal domain-containing protein</fullName>
    </recommendedName>
</protein>
<name>E6W634_DESIS</name>
<evidence type="ECO:0000313" key="3">
    <source>
        <dbReference type="Proteomes" id="UP000002572"/>
    </source>
</evidence>
<dbReference type="PANTHER" id="PTHR35812">
    <property type="entry name" value="LIPOPROTEIN"/>
    <property type="match status" value="1"/>
</dbReference>
<evidence type="ECO:0000259" key="1">
    <source>
        <dbReference type="Pfam" id="PF07603"/>
    </source>
</evidence>
<dbReference type="AlphaFoldDB" id="E6W634"/>
<dbReference type="Proteomes" id="UP000002572">
    <property type="component" value="Chromosome"/>
</dbReference>
<feature type="domain" description="Lcl C-terminal" evidence="1">
    <location>
        <begin position="42"/>
        <end position="178"/>
    </location>
</feature>
<dbReference type="RefSeq" id="WP_013504862.1">
    <property type="nucleotide sequence ID" value="NC_014836.1"/>
</dbReference>
<sequence length="189" mass="20762">MHNRFLKVFIAAVITILFSSISFGDVCQGVHHRQHYLPQEDGTVLHANSGLMWMKCAVQDDADYNDGCLNPAEFSVWTEAITGTNGVLYLAQEIQYAGHDDWRLPNIKELHSVVDLCDNSGFNDVFNVPDGLYWTSSPASITGDFQVWKVNISEGGTSSTSVKHDMEESQPAYLLLVRGGVTGSGPVLP</sequence>
<dbReference type="KEGG" id="din:Selin_0216"/>
<gene>
    <name evidence="2" type="ordered locus">Selin_0216</name>
</gene>